<evidence type="ECO:0000313" key="2">
    <source>
        <dbReference type="Proteomes" id="UP000193411"/>
    </source>
</evidence>
<protein>
    <submittedName>
        <fullName evidence="1">Uncharacterized protein</fullName>
    </submittedName>
</protein>
<gene>
    <name evidence="1" type="ORF">BCR44DRAFT_81401</name>
</gene>
<dbReference type="AlphaFoldDB" id="A0A1Y2HIJ6"/>
<dbReference type="EMBL" id="MCFL01000041">
    <property type="protein sequence ID" value="ORZ32892.1"/>
    <property type="molecule type" value="Genomic_DNA"/>
</dbReference>
<sequence>MAAAHHFQMIRLLFGLPAAVLTFLTGSMTQLDIRRILSYFGLTVKKNGHALLKQGNGSQIFVSRSFITSAGHAGPLSLGSSVAGWRHGHTVAGLHSLFKLLEEVDSATSRTMLKAETNETLFSMPGTSAMPRRIPENFRGLVVQDLLNSTTAGILQSYSQVSRFLLIRDHQVPDSGTLPNSALALHVSRPVRRFKPSSRWLAVCFLGGDFCCHGIGHTSIESINAAKLHAAFIRARATYCPNVPLLEQGPSGGELDAIMEDYRTIAMRFGAVEDRDGLEEHGLHDSEPHDILLDVSRDLHLQREVDGGMALEFHTQPMQINSNDQLLSPVYTLFTTAISAQTQQSTPEELVHHNFSLRLED</sequence>
<keyword evidence="2" id="KW-1185">Reference proteome</keyword>
<evidence type="ECO:0000313" key="1">
    <source>
        <dbReference type="EMBL" id="ORZ32892.1"/>
    </source>
</evidence>
<proteinExistence type="predicted"/>
<organism evidence="1 2">
    <name type="scientific">Catenaria anguillulae PL171</name>
    <dbReference type="NCBI Taxonomy" id="765915"/>
    <lineage>
        <taxon>Eukaryota</taxon>
        <taxon>Fungi</taxon>
        <taxon>Fungi incertae sedis</taxon>
        <taxon>Blastocladiomycota</taxon>
        <taxon>Blastocladiomycetes</taxon>
        <taxon>Blastocladiales</taxon>
        <taxon>Catenariaceae</taxon>
        <taxon>Catenaria</taxon>
    </lineage>
</organism>
<dbReference type="Proteomes" id="UP000193411">
    <property type="component" value="Unassembled WGS sequence"/>
</dbReference>
<reference evidence="1 2" key="1">
    <citation type="submission" date="2016-07" db="EMBL/GenBank/DDBJ databases">
        <title>Pervasive Adenine N6-methylation of Active Genes in Fungi.</title>
        <authorList>
            <consortium name="DOE Joint Genome Institute"/>
            <person name="Mondo S.J."/>
            <person name="Dannebaum R.O."/>
            <person name="Kuo R.C."/>
            <person name="Labutti K."/>
            <person name="Haridas S."/>
            <person name="Kuo A."/>
            <person name="Salamov A."/>
            <person name="Ahrendt S.R."/>
            <person name="Lipzen A."/>
            <person name="Sullivan W."/>
            <person name="Andreopoulos W.B."/>
            <person name="Clum A."/>
            <person name="Lindquist E."/>
            <person name="Daum C."/>
            <person name="Ramamoorthy G.K."/>
            <person name="Gryganskyi A."/>
            <person name="Culley D."/>
            <person name="Magnuson J.K."/>
            <person name="James T.Y."/>
            <person name="O'Malley M.A."/>
            <person name="Stajich J.E."/>
            <person name="Spatafora J.W."/>
            <person name="Visel A."/>
            <person name="Grigoriev I.V."/>
        </authorList>
    </citation>
    <scope>NUCLEOTIDE SEQUENCE [LARGE SCALE GENOMIC DNA]</scope>
    <source>
        <strain evidence="1 2">PL171</strain>
    </source>
</reference>
<comment type="caution">
    <text evidence="1">The sequence shown here is derived from an EMBL/GenBank/DDBJ whole genome shotgun (WGS) entry which is preliminary data.</text>
</comment>
<accession>A0A1Y2HIJ6</accession>
<name>A0A1Y2HIJ6_9FUNG</name>